<keyword evidence="8" id="KW-0012">Acyltransferase</keyword>
<comment type="caution">
    <text evidence="8">The sequence shown here is derived from an EMBL/GenBank/DDBJ whole genome shotgun (WGS) entry which is preliminary data.</text>
</comment>
<feature type="compositionally biased region" description="Basic residues" evidence="6">
    <location>
        <begin position="237"/>
        <end position="246"/>
    </location>
</feature>
<proteinExistence type="predicted"/>
<evidence type="ECO:0000256" key="3">
    <source>
        <dbReference type="ARBA" id="ARBA00022741"/>
    </source>
</evidence>
<dbReference type="OrthoDB" id="47801at2759"/>
<keyword evidence="5" id="KW-0067">ATP-binding</keyword>
<dbReference type="Proteomes" id="UP000238479">
    <property type="component" value="Chromosome 5"/>
</dbReference>
<keyword evidence="2 8" id="KW-0808">Transferase</keyword>
<evidence type="ECO:0000313" key="9">
    <source>
        <dbReference type="Proteomes" id="UP000238479"/>
    </source>
</evidence>
<feature type="compositionally biased region" description="Polar residues" evidence="6">
    <location>
        <begin position="214"/>
        <end position="233"/>
    </location>
</feature>
<dbReference type="CDD" id="cd23837">
    <property type="entry name" value="UBCc_UBE2O"/>
    <property type="match status" value="1"/>
</dbReference>
<dbReference type="FunFam" id="3.10.110.10:FF:000028">
    <property type="entry name" value="Probable ubiquitin-conjugating enzyme E2 23"/>
    <property type="match status" value="1"/>
</dbReference>
<dbReference type="AlphaFoldDB" id="A0A2P6QAS8"/>
<dbReference type="EC" id="2.3.2.23" evidence="1"/>
<organism evidence="8 9">
    <name type="scientific">Rosa chinensis</name>
    <name type="common">China rose</name>
    <dbReference type="NCBI Taxonomy" id="74649"/>
    <lineage>
        <taxon>Eukaryota</taxon>
        <taxon>Viridiplantae</taxon>
        <taxon>Streptophyta</taxon>
        <taxon>Embryophyta</taxon>
        <taxon>Tracheophyta</taxon>
        <taxon>Spermatophyta</taxon>
        <taxon>Magnoliopsida</taxon>
        <taxon>eudicotyledons</taxon>
        <taxon>Gunneridae</taxon>
        <taxon>Pentapetalae</taxon>
        <taxon>rosids</taxon>
        <taxon>fabids</taxon>
        <taxon>Rosales</taxon>
        <taxon>Rosaceae</taxon>
        <taxon>Rosoideae</taxon>
        <taxon>Rosoideae incertae sedis</taxon>
        <taxon>Rosa</taxon>
    </lineage>
</organism>
<evidence type="ECO:0000256" key="6">
    <source>
        <dbReference type="SAM" id="MobiDB-lite"/>
    </source>
</evidence>
<evidence type="ECO:0000256" key="4">
    <source>
        <dbReference type="ARBA" id="ARBA00022786"/>
    </source>
</evidence>
<dbReference type="PROSITE" id="PS50127">
    <property type="entry name" value="UBC_2"/>
    <property type="match status" value="1"/>
</dbReference>
<protein>
    <recommendedName>
        <fullName evidence="1">E2 ubiquitin-conjugating enzyme</fullName>
        <ecNumber evidence="1">2.3.2.23</ecNumber>
    </recommendedName>
</protein>
<dbReference type="OMA" id="QQYNEDT"/>
<evidence type="ECO:0000256" key="1">
    <source>
        <dbReference type="ARBA" id="ARBA00012486"/>
    </source>
</evidence>
<keyword evidence="8" id="KW-0436">Ligase</keyword>
<dbReference type="GO" id="GO:0016874">
    <property type="term" value="F:ligase activity"/>
    <property type="evidence" value="ECO:0007669"/>
    <property type="project" value="UniProtKB-KW"/>
</dbReference>
<keyword evidence="9" id="KW-1185">Reference proteome</keyword>
<evidence type="ECO:0000259" key="7">
    <source>
        <dbReference type="PROSITE" id="PS50127"/>
    </source>
</evidence>
<dbReference type="Gramene" id="PRQ31288">
    <property type="protein sequence ID" value="PRQ31288"/>
    <property type="gene ID" value="RchiOBHm_Chr5g0033831"/>
</dbReference>
<dbReference type="Gene3D" id="3.10.110.10">
    <property type="entry name" value="Ubiquitin Conjugating Enzyme"/>
    <property type="match status" value="1"/>
</dbReference>
<feature type="domain" description="UBC core" evidence="7">
    <location>
        <begin position="425"/>
        <end position="585"/>
    </location>
</feature>
<accession>A0A2P6QAS8</accession>
<name>A0A2P6QAS8_ROSCH</name>
<dbReference type="InterPro" id="IPR016135">
    <property type="entry name" value="UBQ-conjugating_enzyme/RWD"/>
</dbReference>
<dbReference type="Pfam" id="PF00179">
    <property type="entry name" value="UQ_con"/>
    <property type="match status" value="1"/>
</dbReference>
<dbReference type="EMBL" id="PDCK01000043">
    <property type="protein sequence ID" value="PRQ31288.1"/>
    <property type="molecule type" value="Genomic_DNA"/>
</dbReference>
<gene>
    <name evidence="8" type="ORF">RchiOBHm_Chr5g0033831</name>
</gene>
<keyword evidence="3" id="KW-0547">Nucleotide-binding</keyword>
<dbReference type="SMART" id="SM00212">
    <property type="entry name" value="UBCc"/>
    <property type="match status" value="1"/>
</dbReference>
<dbReference type="GO" id="GO:0005524">
    <property type="term" value="F:ATP binding"/>
    <property type="evidence" value="ECO:0007669"/>
    <property type="project" value="UniProtKB-KW"/>
</dbReference>
<evidence type="ECO:0000256" key="2">
    <source>
        <dbReference type="ARBA" id="ARBA00022679"/>
    </source>
</evidence>
<evidence type="ECO:0000313" key="8">
    <source>
        <dbReference type="EMBL" id="PRQ31288.1"/>
    </source>
</evidence>
<dbReference type="GO" id="GO:0061631">
    <property type="term" value="F:ubiquitin conjugating enzyme activity"/>
    <property type="evidence" value="ECO:0007669"/>
    <property type="project" value="UniProtKB-EC"/>
</dbReference>
<dbReference type="InterPro" id="IPR000608">
    <property type="entry name" value="UBC"/>
</dbReference>
<dbReference type="SUPFAM" id="SSF54495">
    <property type="entry name" value="UBC-like"/>
    <property type="match status" value="1"/>
</dbReference>
<dbReference type="STRING" id="74649.A0A2P6QAS8"/>
<sequence length="695" mass="76160">MDTDDVVEVAAPVSCSRKLRKNKEVNLQDVIELDKDDSAAAMFIYEKIDRSIKGKAVENSSDGYHIHQSKEAVLHTSVGSSGMETLGSVSGIEIAKDVAPASNHFIDLDGPNSDASADDVDDCTDTCFEEFDYAFLQSHFDNVGIPPGVEAPVPHIPWLSDPPKSNVSSVSGSSSVDTRYQMKSDYVGLHGNELFPWTDPPSFNFKPTVVGSSSLKTQTDSIGHPNGQYQSSWKLPKAARSRKKQSASHPQVSAPSLPVGAEPSKSQRLLGALQRKKKLFSSSSSTNYDAMKFDTGAETSFFGHNLPYSPIYPHGLQSPWLSDSLSAISAKPNHSSFYGPIGSIYPPGELVGIPWVKGVSQTQHNVTAASLSTTPARQLSSKEIDEIMQKYKGFKQFDTVEDHSDHHYILSGTLNGNSMTQPPKNWAKRIQEEWKSLEKDLPDTVFVRVYETRMDLLRAVIVGAEGTPYHDGLFFFDVSFPSGYPNVPPHVHYHSGGLRLNPNLYGCGKVCLSLLNTWSGNSKEMWIPGVSTILQVLVSIQGLILNTKPYFNEPGYASMNGSAAGETRSQQYNEDTFLLSLTTMVYMMRRPPKHFEDFVVGHFRDRAHDILVACKAYMDGAQVGCLVKGGVQDVDEGDKSCSQRFKDSLAGHMPMLVKEFTHIGVKDCEKYVSAAVNGNEQIGSMPQAATSMVSC</sequence>
<feature type="region of interest" description="Disordered" evidence="6">
    <location>
        <begin position="214"/>
        <end position="264"/>
    </location>
</feature>
<reference evidence="8 9" key="1">
    <citation type="journal article" date="2018" name="Nat. Genet.">
        <title>The Rosa genome provides new insights in the design of modern roses.</title>
        <authorList>
            <person name="Bendahmane M."/>
        </authorList>
    </citation>
    <scope>NUCLEOTIDE SEQUENCE [LARGE SCALE GENOMIC DNA]</scope>
    <source>
        <strain evidence="9">cv. Old Blush</strain>
    </source>
</reference>
<keyword evidence="4" id="KW-0833">Ubl conjugation pathway</keyword>
<evidence type="ECO:0000256" key="5">
    <source>
        <dbReference type="ARBA" id="ARBA00022840"/>
    </source>
</evidence>
<dbReference type="PANTHER" id="PTHR46116">
    <property type="entry name" value="(E3-INDEPENDENT) E2 UBIQUITIN-CONJUGATING ENZYME"/>
    <property type="match status" value="1"/>
</dbReference>
<dbReference type="PANTHER" id="PTHR46116:SF41">
    <property type="entry name" value="UBIQUITIN-CONJUGATING ENZYME E2 25-RELATED"/>
    <property type="match status" value="1"/>
</dbReference>